<dbReference type="PANTHER" id="PTHR35603:SF2">
    <property type="entry name" value="OUTER MEMBRANE LIPOPROTEIN"/>
    <property type="match status" value="1"/>
</dbReference>
<dbReference type="AlphaFoldDB" id="A0A139BXB2"/>
<keyword evidence="2" id="KW-0472">Membrane</keyword>
<dbReference type="Pfam" id="PF05433">
    <property type="entry name" value="Rick_17kDa_Anti"/>
    <property type="match status" value="1"/>
</dbReference>
<evidence type="ECO:0000259" key="4">
    <source>
        <dbReference type="Pfam" id="PF05433"/>
    </source>
</evidence>
<comment type="caution">
    <text evidence="5">The sequence shown here is derived from an EMBL/GenBank/DDBJ whole genome shotgun (WGS) entry which is preliminary data.</text>
</comment>
<dbReference type="Proteomes" id="UP000070578">
    <property type="component" value="Unassembled WGS sequence"/>
</dbReference>
<organism evidence="5 6">
    <name type="scientific">Candidatus Gallionella acididurans</name>
    <dbReference type="NCBI Taxonomy" id="1796491"/>
    <lineage>
        <taxon>Bacteria</taxon>
        <taxon>Pseudomonadati</taxon>
        <taxon>Pseudomonadota</taxon>
        <taxon>Betaproteobacteria</taxon>
        <taxon>Nitrosomonadales</taxon>
        <taxon>Gallionellaceae</taxon>
        <taxon>Gallionella</taxon>
    </lineage>
</organism>
<dbReference type="PANTHER" id="PTHR35603">
    <property type="match status" value="1"/>
</dbReference>
<feature type="domain" description="Glycine zipper 2TM" evidence="4">
    <location>
        <begin position="193"/>
        <end position="234"/>
    </location>
</feature>
<gene>
    <name evidence="5" type="ORF">AWT59_0292</name>
</gene>
<evidence type="ECO:0000313" key="5">
    <source>
        <dbReference type="EMBL" id="KXS33572.1"/>
    </source>
</evidence>
<dbReference type="EMBL" id="LSLI01000004">
    <property type="protein sequence ID" value="KXS33572.1"/>
    <property type="molecule type" value="Genomic_DNA"/>
</dbReference>
<evidence type="ECO:0000256" key="3">
    <source>
        <dbReference type="SAM" id="MobiDB-lite"/>
    </source>
</evidence>
<sequence length="281" mass="29027">MECSIRSINPQKLNHCPIVWSQSGLKYISTFLFHRKETALKTQLHKLLAYTATILVVATALTVMTGCSQKPSAEESAAQTQAIVDKAVAEAKQQILADQAAEKARQDAAAAAQAEENAKAKTEHEAAIAAAKKELLAEQRAAAKKPRSAEQQAAANGAYPPPPPPPGYRTVCANCGVVTSINAVESEGQGSGLGAIAGGLAGGLLGNQVGNGTGRDLTTIAGAVGGAFAGNKIEKTAKKTTGYDIVIRMDTGTQHTVHQNTVPGLAIGQRVKIENGVAVAN</sequence>
<reference evidence="5 6" key="1">
    <citation type="submission" date="2016-02" db="EMBL/GenBank/DDBJ databases">
        <authorList>
            <person name="Wen L."/>
            <person name="He K."/>
            <person name="Yang H."/>
        </authorList>
    </citation>
    <scope>NUCLEOTIDE SEQUENCE [LARGE SCALE GENOMIC DNA]</scope>
    <source>
        <strain evidence="5">ShG14-8</strain>
    </source>
</reference>
<evidence type="ECO:0000256" key="2">
    <source>
        <dbReference type="ARBA" id="ARBA00023136"/>
    </source>
</evidence>
<protein>
    <submittedName>
        <fullName evidence="5">17 kDa surface antigen</fullName>
    </submittedName>
</protein>
<dbReference type="InterPro" id="IPR051407">
    <property type="entry name" value="Bact_OM_lipoprot/Surf_antigen"/>
</dbReference>
<dbReference type="GO" id="GO:0019867">
    <property type="term" value="C:outer membrane"/>
    <property type="evidence" value="ECO:0007669"/>
    <property type="project" value="InterPro"/>
</dbReference>
<feature type="region of interest" description="Disordered" evidence="3">
    <location>
        <begin position="139"/>
        <end position="165"/>
    </location>
</feature>
<comment type="subcellular location">
    <subcellularLocation>
        <location evidence="1">Membrane</location>
    </subcellularLocation>
</comment>
<evidence type="ECO:0000256" key="1">
    <source>
        <dbReference type="ARBA" id="ARBA00004370"/>
    </source>
</evidence>
<accession>A0A139BXB2</accession>
<reference evidence="5 6" key="2">
    <citation type="submission" date="2016-03" db="EMBL/GenBank/DDBJ databases">
        <title>New uncultured bacterium of the family Gallionellaceae from acid mine drainage: description and reconstruction of genome based on metagenomic analysis of microbial community.</title>
        <authorList>
            <person name="Kadnikov V."/>
            <person name="Ivasenko D."/>
            <person name="Beletsky A."/>
            <person name="Mardanov A."/>
            <person name="Danilova E."/>
            <person name="Pimenov N."/>
            <person name="Karnachuk O."/>
            <person name="Ravin N."/>
        </authorList>
    </citation>
    <scope>NUCLEOTIDE SEQUENCE [LARGE SCALE GENOMIC DNA]</scope>
    <source>
        <strain evidence="5">ShG14-8</strain>
    </source>
</reference>
<dbReference type="InterPro" id="IPR008816">
    <property type="entry name" value="Gly_zipper_2TM_dom"/>
</dbReference>
<name>A0A139BXB2_9PROT</name>
<evidence type="ECO:0000313" key="6">
    <source>
        <dbReference type="Proteomes" id="UP000070578"/>
    </source>
</evidence>
<proteinExistence type="predicted"/>